<dbReference type="EMBL" id="JBAHYK010005745">
    <property type="protein sequence ID" value="KAL0562440.1"/>
    <property type="molecule type" value="Genomic_DNA"/>
</dbReference>
<keyword evidence="2" id="KW-1185">Reference proteome</keyword>
<gene>
    <name evidence="1" type="ORF">V5O48_019647</name>
</gene>
<feature type="non-terminal residue" evidence="1">
    <location>
        <position position="128"/>
    </location>
</feature>
<name>A0ABR3EHU1_9AGAR</name>
<accession>A0ABR3EHU1</accession>
<organism evidence="1 2">
    <name type="scientific">Marasmius crinis-equi</name>
    <dbReference type="NCBI Taxonomy" id="585013"/>
    <lineage>
        <taxon>Eukaryota</taxon>
        <taxon>Fungi</taxon>
        <taxon>Dikarya</taxon>
        <taxon>Basidiomycota</taxon>
        <taxon>Agaricomycotina</taxon>
        <taxon>Agaricomycetes</taxon>
        <taxon>Agaricomycetidae</taxon>
        <taxon>Agaricales</taxon>
        <taxon>Marasmiineae</taxon>
        <taxon>Marasmiaceae</taxon>
        <taxon>Marasmius</taxon>
    </lineage>
</organism>
<evidence type="ECO:0000313" key="1">
    <source>
        <dbReference type="EMBL" id="KAL0562440.1"/>
    </source>
</evidence>
<dbReference type="Proteomes" id="UP001465976">
    <property type="component" value="Unassembled WGS sequence"/>
</dbReference>
<sequence length="128" mass="14899">IFLFAAEGLLTQDEDGAGYELLKCVRAYVNVMMYGGLHVQTASSMAAGRANIRVLHSLLSNYEDLDKPDEMEEKNWDFIKNHYFTHLFDDIQRKGVLRNFSTRLFEKQHGTLRNIYHQRTNFKEVAPQ</sequence>
<comment type="caution">
    <text evidence="1">The sequence shown here is derived from an EMBL/GenBank/DDBJ whole genome shotgun (WGS) entry which is preliminary data.</text>
</comment>
<protein>
    <submittedName>
        <fullName evidence="1">Uncharacterized protein</fullName>
    </submittedName>
</protein>
<evidence type="ECO:0000313" key="2">
    <source>
        <dbReference type="Proteomes" id="UP001465976"/>
    </source>
</evidence>
<reference evidence="1 2" key="1">
    <citation type="submission" date="2024-02" db="EMBL/GenBank/DDBJ databases">
        <title>A draft genome for the cacao thread blight pathogen Marasmius crinis-equi.</title>
        <authorList>
            <person name="Cohen S.P."/>
            <person name="Baruah I.K."/>
            <person name="Amoako-Attah I."/>
            <person name="Bukari Y."/>
            <person name="Meinhardt L.W."/>
            <person name="Bailey B.A."/>
        </authorList>
    </citation>
    <scope>NUCLEOTIDE SEQUENCE [LARGE SCALE GENOMIC DNA]</scope>
    <source>
        <strain evidence="1 2">GH-76</strain>
    </source>
</reference>
<proteinExistence type="predicted"/>
<feature type="non-terminal residue" evidence="1">
    <location>
        <position position="1"/>
    </location>
</feature>